<dbReference type="InterPro" id="IPR044862">
    <property type="entry name" value="Pro_4_hyd_alph_FE2OG_OXY"/>
</dbReference>
<sequence>MASSSAPSLANLAFDEICRRLEVFVAGKKASASFVCGGLVPIDVHTAGGSIPSKTTLSPPVRICWRTDGDNMRELTLPLDSQADSQAESGLRQLVVDCEPASFGKGQQDVLDPKYRKAGKLEPRSFLTSFHPSDFGILQNVEQILLPNFNTDLENRLPFRKMHAELYKLNVYSGPSGLFRKHVDTPRSENQIGSLVVCLPSHFEGGILVVQHEGKQVEFDWSHQSASAIQWVAFYSDCEHEIKTIAEGERITLTYNLYVTEPVGRSIPPSLIVDPKSMSLYSSLEELLVEPGFMKDVRVGDELHPYYTSDMIEEDEGSAAEQDWPGEYRPETTWIGSPTDEEMALGYIAYGNEPSIGTVYSYAALIADIPPFLERQGHVLA</sequence>
<organism evidence="2 3">
    <name type="scientific">Penicillium nalgiovense</name>
    <dbReference type="NCBI Taxonomy" id="60175"/>
    <lineage>
        <taxon>Eukaryota</taxon>
        <taxon>Fungi</taxon>
        <taxon>Dikarya</taxon>
        <taxon>Ascomycota</taxon>
        <taxon>Pezizomycotina</taxon>
        <taxon>Eurotiomycetes</taxon>
        <taxon>Eurotiomycetidae</taxon>
        <taxon>Eurotiales</taxon>
        <taxon>Aspergillaceae</taxon>
        <taxon>Penicillium</taxon>
    </lineage>
</organism>
<feature type="domain" description="Prolyl 4-hydroxylase alpha subunit Fe(2+) 2OG dioxygenase" evidence="1">
    <location>
        <begin position="168"/>
        <end position="257"/>
    </location>
</feature>
<name>A0A1V6YN86_PENNA</name>
<evidence type="ECO:0000313" key="3">
    <source>
        <dbReference type="Proteomes" id="UP000191691"/>
    </source>
</evidence>
<reference evidence="3" key="1">
    <citation type="journal article" date="2017" name="Nat. Microbiol.">
        <title>Global analysis of biosynthetic gene clusters reveals vast potential of secondary metabolite production in Penicillium species.</title>
        <authorList>
            <person name="Nielsen J.C."/>
            <person name="Grijseels S."/>
            <person name="Prigent S."/>
            <person name="Ji B."/>
            <person name="Dainat J."/>
            <person name="Nielsen K.F."/>
            <person name="Frisvad J.C."/>
            <person name="Workman M."/>
            <person name="Nielsen J."/>
        </authorList>
    </citation>
    <scope>NUCLEOTIDE SEQUENCE [LARGE SCALE GENOMIC DNA]</scope>
    <source>
        <strain evidence="3">IBT 13039</strain>
    </source>
</reference>
<dbReference type="PANTHER" id="PTHR33099:SF14">
    <property type="entry name" value="PROLYL 4-HYDROXYLASE ALPHA SUBUNIT FE(2+) 2OG DIOXYGENASE DOMAIN-CONTAINING PROTEIN"/>
    <property type="match status" value="1"/>
</dbReference>
<protein>
    <recommendedName>
        <fullName evidence="1">Prolyl 4-hydroxylase alpha subunit Fe(2+) 2OG dioxygenase domain-containing protein</fullName>
    </recommendedName>
</protein>
<dbReference type="Pfam" id="PF13640">
    <property type="entry name" value="2OG-FeII_Oxy_3"/>
    <property type="match status" value="1"/>
</dbReference>
<comment type="caution">
    <text evidence="2">The sequence shown here is derived from an EMBL/GenBank/DDBJ whole genome shotgun (WGS) entry which is preliminary data.</text>
</comment>
<evidence type="ECO:0000259" key="1">
    <source>
        <dbReference type="Pfam" id="PF13640"/>
    </source>
</evidence>
<dbReference type="EMBL" id="MOOB01000015">
    <property type="protein sequence ID" value="OQE88920.1"/>
    <property type="molecule type" value="Genomic_DNA"/>
</dbReference>
<dbReference type="STRING" id="60175.A0A1V6YN86"/>
<dbReference type="AlphaFoldDB" id="A0A1V6YN86"/>
<dbReference type="PANTHER" id="PTHR33099">
    <property type="entry name" value="FE2OG DIOXYGENASE DOMAIN-CONTAINING PROTEIN"/>
    <property type="match status" value="1"/>
</dbReference>
<evidence type="ECO:0000313" key="2">
    <source>
        <dbReference type="EMBL" id="OQE88920.1"/>
    </source>
</evidence>
<gene>
    <name evidence="2" type="ORF">PENNAL_c0015G09206</name>
</gene>
<proteinExistence type="predicted"/>
<dbReference type="Gene3D" id="2.60.120.620">
    <property type="entry name" value="q2cbj1_9rhob like domain"/>
    <property type="match status" value="1"/>
</dbReference>
<accession>A0A1V6YN86</accession>
<keyword evidence="3" id="KW-1185">Reference proteome</keyword>
<dbReference type="Proteomes" id="UP000191691">
    <property type="component" value="Unassembled WGS sequence"/>
</dbReference>